<evidence type="ECO:0000256" key="1">
    <source>
        <dbReference type="ARBA" id="ARBA00022737"/>
    </source>
</evidence>
<dbReference type="PROSITE" id="PS50297">
    <property type="entry name" value="ANK_REP_REGION"/>
    <property type="match status" value="1"/>
</dbReference>
<evidence type="ECO:0000313" key="5">
    <source>
        <dbReference type="EMBL" id="PYH77054.1"/>
    </source>
</evidence>
<name>A0A319BWI0_9EURO</name>
<dbReference type="VEuPathDB" id="FungiDB:BO82DRAFT_190210"/>
<evidence type="ECO:0000313" key="6">
    <source>
        <dbReference type="Proteomes" id="UP000248340"/>
    </source>
</evidence>
<reference evidence="5 6" key="1">
    <citation type="submission" date="2016-12" db="EMBL/GenBank/DDBJ databases">
        <title>The genomes of Aspergillus section Nigri reveals drivers in fungal speciation.</title>
        <authorList>
            <consortium name="DOE Joint Genome Institute"/>
            <person name="Vesth T.C."/>
            <person name="Nybo J."/>
            <person name="Theobald S."/>
            <person name="Brandl J."/>
            <person name="Frisvad J.C."/>
            <person name="Nielsen K.F."/>
            <person name="Lyhne E.K."/>
            <person name="Kogle M.E."/>
            <person name="Kuo A."/>
            <person name="Riley R."/>
            <person name="Clum A."/>
            <person name="Nolan M."/>
            <person name="Lipzen A."/>
            <person name="Salamov A."/>
            <person name="Henrissat B."/>
            <person name="Wiebenga A."/>
            <person name="De Vries R.P."/>
            <person name="Grigoriev I.V."/>
            <person name="Mortensen U.H."/>
            <person name="Andersen M.R."/>
            <person name="Baker S.E."/>
        </authorList>
    </citation>
    <scope>NUCLEOTIDE SEQUENCE [LARGE SCALE GENOMIC DNA]</scope>
    <source>
        <strain evidence="5 6">CBS 121591</strain>
    </source>
</reference>
<evidence type="ECO:0000256" key="4">
    <source>
        <dbReference type="SAM" id="Phobius"/>
    </source>
</evidence>
<dbReference type="Gene3D" id="1.25.40.20">
    <property type="entry name" value="Ankyrin repeat-containing domain"/>
    <property type="match status" value="1"/>
</dbReference>
<gene>
    <name evidence="5" type="ORF">BO82DRAFT_190210</name>
</gene>
<keyword evidence="2 3" id="KW-0040">ANK repeat</keyword>
<dbReference type="GeneID" id="37133257"/>
<keyword evidence="6" id="KW-1185">Reference proteome</keyword>
<keyword evidence="1" id="KW-0677">Repeat</keyword>
<dbReference type="InterPro" id="IPR036770">
    <property type="entry name" value="Ankyrin_rpt-contain_sf"/>
</dbReference>
<dbReference type="PANTHER" id="PTHR24123">
    <property type="entry name" value="ANKYRIN REPEAT-CONTAINING"/>
    <property type="match status" value="1"/>
</dbReference>
<dbReference type="Proteomes" id="UP000248340">
    <property type="component" value="Unassembled WGS sequence"/>
</dbReference>
<dbReference type="EMBL" id="KZ821746">
    <property type="protein sequence ID" value="PYH77054.1"/>
    <property type="molecule type" value="Genomic_DNA"/>
</dbReference>
<dbReference type="PANTHER" id="PTHR24123:SF33">
    <property type="entry name" value="PROTEIN HOS4"/>
    <property type="match status" value="1"/>
</dbReference>
<feature type="transmembrane region" description="Helical" evidence="4">
    <location>
        <begin position="298"/>
        <end position="318"/>
    </location>
</feature>
<dbReference type="InterPro" id="IPR051165">
    <property type="entry name" value="Multifunctional_ANK_Repeat"/>
</dbReference>
<dbReference type="OrthoDB" id="4772757at2759"/>
<sequence length="323" mass="37921">MLFSELPGEILLNTGYRLGGEAVSRLIRTSRFFHDFFKEEIYKMHVKRTNGIALLWAASHGDEPLVRNLLKYGANPNVGWGPRVPGQGEWCLRTAARSNLYWREDGRRTHQTPLTLAAQQGYLDIVKLLLDHGADPGRHNREHQTACLASIHALIQHAHHGRLYHNEWDRLDDFNQPRKPLDPTLLATVDYLIHQPDAMWGTHGYRVLNLALQWPDQDLAVYMLRDEQLQAEFCEQPGSHFEDLLRHAALYHRVVFVQHLLDVAYKHYHVHEWGRLSLVARDATQDYFRNAMGHYFLMYKYVTFFLLLFVWVCVWAYVSWRWL</sequence>
<dbReference type="SUPFAM" id="SSF48403">
    <property type="entry name" value="Ankyrin repeat"/>
    <property type="match status" value="1"/>
</dbReference>
<proteinExistence type="predicted"/>
<dbReference type="PROSITE" id="PS50088">
    <property type="entry name" value="ANK_REPEAT"/>
    <property type="match status" value="1"/>
</dbReference>
<dbReference type="Pfam" id="PF12796">
    <property type="entry name" value="Ank_2"/>
    <property type="match status" value="1"/>
</dbReference>
<dbReference type="AlphaFoldDB" id="A0A319BWI0"/>
<evidence type="ECO:0000256" key="2">
    <source>
        <dbReference type="ARBA" id="ARBA00023043"/>
    </source>
</evidence>
<keyword evidence="4" id="KW-1133">Transmembrane helix</keyword>
<feature type="repeat" description="ANK" evidence="3">
    <location>
        <begin position="109"/>
        <end position="141"/>
    </location>
</feature>
<dbReference type="InterPro" id="IPR002110">
    <property type="entry name" value="Ankyrin_rpt"/>
</dbReference>
<protein>
    <submittedName>
        <fullName evidence="5">Uncharacterized protein</fullName>
    </submittedName>
</protein>
<keyword evidence="4" id="KW-0472">Membrane</keyword>
<dbReference type="RefSeq" id="XP_025487254.1">
    <property type="nucleotide sequence ID" value="XM_025630516.1"/>
</dbReference>
<organism evidence="5 6">
    <name type="scientific">Aspergillus uvarum CBS 121591</name>
    <dbReference type="NCBI Taxonomy" id="1448315"/>
    <lineage>
        <taxon>Eukaryota</taxon>
        <taxon>Fungi</taxon>
        <taxon>Dikarya</taxon>
        <taxon>Ascomycota</taxon>
        <taxon>Pezizomycotina</taxon>
        <taxon>Eurotiomycetes</taxon>
        <taxon>Eurotiomycetidae</taxon>
        <taxon>Eurotiales</taxon>
        <taxon>Aspergillaceae</taxon>
        <taxon>Aspergillus</taxon>
        <taxon>Aspergillus subgen. Circumdati</taxon>
    </lineage>
</organism>
<accession>A0A319BWI0</accession>
<dbReference type="SMART" id="SM00248">
    <property type="entry name" value="ANK"/>
    <property type="match status" value="2"/>
</dbReference>
<evidence type="ECO:0000256" key="3">
    <source>
        <dbReference type="PROSITE-ProRule" id="PRU00023"/>
    </source>
</evidence>
<keyword evidence="4" id="KW-0812">Transmembrane</keyword>